<dbReference type="RefSeq" id="WP_048165802.1">
    <property type="nucleotide sequence ID" value="NZ_CP006019.1"/>
</dbReference>
<organism evidence="2 3">
    <name type="scientific">Palaeococcus pacificus DY20341</name>
    <dbReference type="NCBI Taxonomy" id="1343739"/>
    <lineage>
        <taxon>Archaea</taxon>
        <taxon>Methanobacteriati</taxon>
        <taxon>Methanobacteriota</taxon>
        <taxon>Thermococci</taxon>
        <taxon>Thermococcales</taxon>
        <taxon>Thermococcaceae</taxon>
        <taxon>Palaeococcus</taxon>
    </lineage>
</organism>
<dbReference type="Proteomes" id="UP000027981">
    <property type="component" value="Chromosome"/>
</dbReference>
<dbReference type="KEGG" id="ppac:PAP_09835"/>
<keyword evidence="1" id="KW-0812">Transmembrane</keyword>
<feature type="transmembrane region" description="Helical" evidence="1">
    <location>
        <begin position="33"/>
        <end position="51"/>
    </location>
</feature>
<feature type="transmembrane region" description="Helical" evidence="1">
    <location>
        <begin position="125"/>
        <end position="148"/>
    </location>
</feature>
<dbReference type="AlphaFoldDB" id="A0A075LWC9"/>
<feature type="transmembrane region" description="Helical" evidence="1">
    <location>
        <begin position="71"/>
        <end position="91"/>
    </location>
</feature>
<evidence type="ECO:0000256" key="1">
    <source>
        <dbReference type="SAM" id="Phobius"/>
    </source>
</evidence>
<proteinExistence type="predicted"/>
<evidence type="ECO:0000313" key="2">
    <source>
        <dbReference type="EMBL" id="AIF70342.1"/>
    </source>
</evidence>
<reference evidence="2 3" key="2">
    <citation type="journal article" date="2015" name="Genome Announc.">
        <title>Complete Genome Sequence of Hyperthermophilic Piezophilic Archaeon Palaeococcus pacificus DY20341T, Isolated from Deep-Sea Hydrothermal Sediments.</title>
        <authorList>
            <person name="Zeng X."/>
            <person name="Jebbar M."/>
            <person name="Shao Z."/>
        </authorList>
    </citation>
    <scope>NUCLEOTIDE SEQUENCE [LARGE SCALE GENOMIC DNA]</scope>
    <source>
        <strain evidence="2 3">DY20341</strain>
    </source>
</reference>
<reference evidence="3" key="1">
    <citation type="submission" date="2013-06" db="EMBL/GenBank/DDBJ databases">
        <title>Complete Genome Sequence of Hyperthermophilic Palaeococcus pacificus DY20341T, Isolated from a Deep-Sea Hydrothermal Sediments.</title>
        <authorList>
            <person name="Zeng X."/>
            <person name="Shao Z."/>
        </authorList>
    </citation>
    <scope>NUCLEOTIDE SEQUENCE [LARGE SCALE GENOMIC DNA]</scope>
    <source>
        <strain evidence="3">DY20341</strain>
    </source>
</reference>
<feature type="transmembrane region" description="Helical" evidence="1">
    <location>
        <begin position="228"/>
        <end position="248"/>
    </location>
</feature>
<gene>
    <name evidence="2" type="ORF">PAP_09835</name>
</gene>
<feature type="transmembrane region" description="Helical" evidence="1">
    <location>
        <begin position="254"/>
        <end position="270"/>
    </location>
</feature>
<dbReference type="GeneID" id="24843061"/>
<feature type="transmembrane region" description="Helical" evidence="1">
    <location>
        <begin position="473"/>
        <end position="490"/>
    </location>
</feature>
<dbReference type="EMBL" id="CP006019">
    <property type="protein sequence ID" value="AIF70342.1"/>
    <property type="molecule type" value="Genomic_DNA"/>
</dbReference>
<feature type="transmembrane region" description="Helical" evidence="1">
    <location>
        <begin position="328"/>
        <end position="345"/>
    </location>
</feature>
<keyword evidence="1" id="KW-0472">Membrane</keyword>
<feature type="transmembrane region" description="Helical" evidence="1">
    <location>
        <begin position="380"/>
        <end position="401"/>
    </location>
</feature>
<sequence>MRFTEISKKIAAFTLVISLSVLLYVFTKQGDKLSLTFFQVLSVVIGSFGYLMLPKSSEILRIRKVSKFKMFFLLLISLGLFMLSVISILAQENTNRGAITLLVFSIALSLLIFYGIISPPITSRYILLTILLLTGFISTFYVGGIIQYQDDPGAYLVMTKSLITHSKVTPIPLWFHHYGIPNYNIWQAILLLVPEIHEANLQLISTVILVFNFLLLSYILFKKKFNKKIAYVAMVLSLIFPITLKWAYVQDSRAFAMIFILLGLISYLSFEKSPAYIIILILSWFSILNSHYFYSLVFVILIFIPLIVLVALPISNNNIQHLKALSRWIIMLAIISYVGKVSMYRDVFSPFVLGFYKLLYGGSLKNLTIASTTHFTLGELLMYLPFLVYVSFSIIGGLLYLENFDFKSTEDTRILLSLISLGVLSIPLLKMGMYMLNPRRIFYFLGLIFGLLSSIAIWRIIAVIRTEKLRDALIFVIALFICFLSISSNLSNQLDPVFYSGEYPVLYYHASSEKYSIWGISNRIDRELPICSDYKTTSRYVVPMWMYINRRVITDISDLDKCSGYAIFSYIALNSSFLVDPNTQYAEGTVSLFTLRDRINRKLLYKDKIYDGVIVVYSLWRSEK</sequence>
<keyword evidence="3" id="KW-1185">Reference proteome</keyword>
<feature type="transmembrane region" description="Helical" evidence="1">
    <location>
        <begin position="10"/>
        <end position="27"/>
    </location>
</feature>
<dbReference type="HOGENOM" id="CLU_437850_0_0_2"/>
<accession>A0A075LWC9</accession>
<feature type="transmembrane region" description="Helical" evidence="1">
    <location>
        <begin position="441"/>
        <end position="461"/>
    </location>
</feature>
<name>A0A075LWC9_9EURY</name>
<feature type="transmembrane region" description="Helical" evidence="1">
    <location>
        <begin position="413"/>
        <end position="435"/>
    </location>
</feature>
<evidence type="ECO:0000313" key="3">
    <source>
        <dbReference type="Proteomes" id="UP000027981"/>
    </source>
</evidence>
<feature type="transmembrane region" description="Helical" evidence="1">
    <location>
        <begin position="298"/>
        <end position="316"/>
    </location>
</feature>
<feature type="transmembrane region" description="Helical" evidence="1">
    <location>
        <begin position="97"/>
        <end position="118"/>
    </location>
</feature>
<dbReference type="STRING" id="1343739.PAP_09835"/>
<keyword evidence="1" id="KW-1133">Transmembrane helix</keyword>
<protein>
    <submittedName>
        <fullName evidence="2">Uncharacterized protein</fullName>
    </submittedName>
</protein>
<feature type="transmembrane region" description="Helical" evidence="1">
    <location>
        <begin position="201"/>
        <end position="221"/>
    </location>
</feature>